<reference evidence="1 2" key="1">
    <citation type="journal article" date="2019" name="Sci. Rep.">
        <title>Orb-weaving spider Araneus ventricosus genome elucidates the spidroin gene catalogue.</title>
        <authorList>
            <person name="Kono N."/>
            <person name="Nakamura H."/>
            <person name="Ohtoshi R."/>
            <person name="Moran D.A.P."/>
            <person name="Shinohara A."/>
            <person name="Yoshida Y."/>
            <person name="Fujiwara M."/>
            <person name="Mori M."/>
            <person name="Tomita M."/>
            <person name="Arakawa K."/>
        </authorList>
    </citation>
    <scope>NUCLEOTIDE SEQUENCE [LARGE SCALE GENOMIC DNA]</scope>
</reference>
<evidence type="ECO:0000313" key="2">
    <source>
        <dbReference type="Proteomes" id="UP000499080"/>
    </source>
</evidence>
<gene>
    <name evidence="1" type="ORF">AVEN_5560_1</name>
</gene>
<dbReference type="AlphaFoldDB" id="A0A4Y2DWN2"/>
<keyword evidence="2" id="KW-1185">Reference proteome</keyword>
<evidence type="ECO:0000313" key="1">
    <source>
        <dbReference type="EMBL" id="GBM20479.1"/>
    </source>
</evidence>
<comment type="caution">
    <text evidence="1">The sequence shown here is derived from an EMBL/GenBank/DDBJ whole genome shotgun (WGS) entry which is preliminary data.</text>
</comment>
<protein>
    <submittedName>
        <fullName evidence="1">Uncharacterized protein</fullName>
    </submittedName>
</protein>
<sequence length="90" mass="10429">MLSNEKLGRYLKFEGITSRHKRDANFSSTSGDIAVANLTVPSRLRYPKRINETNRFRRRDDAVSQENCKIKRANLSLISVLWANPRHRDA</sequence>
<dbReference type="EMBL" id="BGPR01000442">
    <property type="protein sequence ID" value="GBM20479.1"/>
    <property type="molecule type" value="Genomic_DNA"/>
</dbReference>
<organism evidence="1 2">
    <name type="scientific">Araneus ventricosus</name>
    <name type="common">Orbweaver spider</name>
    <name type="synonym">Epeira ventricosa</name>
    <dbReference type="NCBI Taxonomy" id="182803"/>
    <lineage>
        <taxon>Eukaryota</taxon>
        <taxon>Metazoa</taxon>
        <taxon>Ecdysozoa</taxon>
        <taxon>Arthropoda</taxon>
        <taxon>Chelicerata</taxon>
        <taxon>Arachnida</taxon>
        <taxon>Araneae</taxon>
        <taxon>Araneomorphae</taxon>
        <taxon>Entelegynae</taxon>
        <taxon>Araneoidea</taxon>
        <taxon>Araneidae</taxon>
        <taxon>Araneus</taxon>
    </lineage>
</organism>
<accession>A0A4Y2DWN2</accession>
<name>A0A4Y2DWN2_ARAVE</name>
<proteinExistence type="predicted"/>
<dbReference type="Proteomes" id="UP000499080">
    <property type="component" value="Unassembled WGS sequence"/>
</dbReference>